<dbReference type="Gene3D" id="3.30.710.10">
    <property type="entry name" value="Potassium Channel Kv1.1, Chain A"/>
    <property type="match status" value="1"/>
</dbReference>
<dbReference type="Proteomes" id="UP000014760">
    <property type="component" value="Unassembled WGS sequence"/>
</dbReference>
<dbReference type="EnsemblMetazoa" id="CapteT200443">
    <property type="protein sequence ID" value="CapteP200443"/>
    <property type="gene ID" value="CapteG200443"/>
</dbReference>
<dbReference type="OrthoDB" id="6046394at2759"/>
<dbReference type="STRING" id="283909.R7TPI9"/>
<dbReference type="Gene3D" id="1.25.40.420">
    <property type="match status" value="1"/>
</dbReference>
<accession>R7TPI9</accession>
<gene>
    <name evidence="4" type="ORF">CAPTEDRAFT_200443</name>
</gene>
<evidence type="ECO:0000256" key="1">
    <source>
        <dbReference type="ARBA" id="ARBA00022441"/>
    </source>
</evidence>
<reference evidence="4 6" key="2">
    <citation type="journal article" date="2013" name="Nature">
        <title>Insights into bilaterian evolution from three spiralian genomes.</title>
        <authorList>
            <person name="Simakov O."/>
            <person name="Marletaz F."/>
            <person name="Cho S.J."/>
            <person name="Edsinger-Gonzales E."/>
            <person name="Havlak P."/>
            <person name="Hellsten U."/>
            <person name="Kuo D.H."/>
            <person name="Larsson T."/>
            <person name="Lv J."/>
            <person name="Arendt D."/>
            <person name="Savage R."/>
            <person name="Osoegawa K."/>
            <person name="de Jong P."/>
            <person name="Grimwood J."/>
            <person name="Chapman J.A."/>
            <person name="Shapiro H."/>
            <person name="Aerts A."/>
            <person name="Otillar R.P."/>
            <person name="Terry A.Y."/>
            <person name="Boore J.L."/>
            <person name="Grigoriev I.V."/>
            <person name="Lindberg D.R."/>
            <person name="Seaver E.C."/>
            <person name="Weisblat D.A."/>
            <person name="Putnam N.H."/>
            <person name="Rokhsar D.S."/>
        </authorList>
    </citation>
    <scope>NUCLEOTIDE SEQUENCE</scope>
    <source>
        <strain evidence="4 6">I ESC-2004</strain>
    </source>
</reference>
<dbReference type="SMART" id="SM00875">
    <property type="entry name" value="BACK"/>
    <property type="match status" value="1"/>
</dbReference>
<dbReference type="InterPro" id="IPR000210">
    <property type="entry name" value="BTB/POZ_dom"/>
</dbReference>
<dbReference type="HOGENOM" id="CLU_947450_0_0_1"/>
<dbReference type="EMBL" id="AMQN01011742">
    <property type="status" value="NOT_ANNOTATED_CDS"/>
    <property type="molecule type" value="Genomic_DNA"/>
</dbReference>
<dbReference type="EMBL" id="KB309073">
    <property type="protein sequence ID" value="ELT95579.1"/>
    <property type="molecule type" value="Genomic_DNA"/>
</dbReference>
<organism evidence="4">
    <name type="scientific">Capitella teleta</name>
    <name type="common">Polychaete worm</name>
    <dbReference type="NCBI Taxonomy" id="283909"/>
    <lineage>
        <taxon>Eukaryota</taxon>
        <taxon>Metazoa</taxon>
        <taxon>Spiralia</taxon>
        <taxon>Lophotrochozoa</taxon>
        <taxon>Annelida</taxon>
        <taxon>Polychaeta</taxon>
        <taxon>Sedentaria</taxon>
        <taxon>Scolecida</taxon>
        <taxon>Capitellidae</taxon>
        <taxon>Capitella</taxon>
    </lineage>
</organism>
<evidence type="ECO:0000313" key="4">
    <source>
        <dbReference type="EMBL" id="ELT95579.1"/>
    </source>
</evidence>
<keyword evidence="2" id="KW-0677">Repeat</keyword>
<dbReference type="AlphaFoldDB" id="R7TPI9"/>
<dbReference type="PANTHER" id="PTHR24412">
    <property type="entry name" value="KELCH PROTEIN"/>
    <property type="match status" value="1"/>
</dbReference>
<evidence type="ECO:0000313" key="5">
    <source>
        <dbReference type="EnsemblMetazoa" id="CapteP200443"/>
    </source>
</evidence>
<evidence type="ECO:0000256" key="2">
    <source>
        <dbReference type="ARBA" id="ARBA00022737"/>
    </source>
</evidence>
<protein>
    <recommendedName>
        <fullName evidence="3">BACK domain-containing protein</fullName>
    </recommendedName>
</protein>
<keyword evidence="1" id="KW-0880">Kelch repeat</keyword>
<evidence type="ECO:0000313" key="6">
    <source>
        <dbReference type="Proteomes" id="UP000014760"/>
    </source>
</evidence>
<reference evidence="5" key="3">
    <citation type="submission" date="2015-06" db="UniProtKB">
        <authorList>
            <consortium name="EnsemblMetazoa"/>
        </authorList>
    </citation>
    <scope>IDENTIFICATION</scope>
</reference>
<proteinExistence type="predicted"/>
<dbReference type="Pfam" id="PF00651">
    <property type="entry name" value="BTB"/>
    <property type="match status" value="1"/>
</dbReference>
<dbReference type="InterPro" id="IPR011705">
    <property type="entry name" value="BACK"/>
</dbReference>
<evidence type="ECO:0000259" key="3">
    <source>
        <dbReference type="SMART" id="SM00875"/>
    </source>
</evidence>
<sequence length="294" mass="33582">MKESNSDEIEIKGIGDSTGLLVDYLYSETIQITDENAQALLAASDMLLLSDRKDHTKEYLCDHIEAKNCISLLKFSRLHELQDLIQVSMKFLTDYWQVVMLEGEIVNLQEDDLTDILSTCESEEDRFRLLQKWTKFNEERSKGFMGLVDLVKMSSFSKKIINSTVLGRRANAELKRESNAFKRLYTQLIYRLKGDRASNDKKRKTTLLVIGKGTVFEFSVSQYLIVHSIFYYLHFFKSSVVFTSQKHLDSENGYVKDDCIILEATIVADSPTDPCEVCPKSACIRTQMLGCGSV</sequence>
<dbReference type="PANTHER" id="PTHR24412:SF441">
    <property type="entry name" value="KELCH-LIKE PROTEIN 28"/>
    <property type="match status" value="1"/>
</dbReference>
<name>R7TPI9_CAPTE</name>
<dbReference type="Pfam" id="PF07707">
    <property type="entry name" value="BACK"/>
    <property type="match status" value="1"/>
</dbReference>
<dbReference type="InterPro" id="IPR011333">
    <property type="entry name" value="SKP1/BTB/POZ_sf"/>
</dbReference>
<feature type="domain" description="BACK" evidence="3">
    <location>
        <begin position="69"/>
        <end position="166"/>
    </location>
</feature>
<reference evidence="6" key="1">
    <citation type="submission" date="2012-12" db="EMBL/GenBank/DDBJ databases">
        <authorList>
            <person name="Hellsten U."/>
            <person name="Grimwood J."/>
            <person name="Chapman J.A."/>
            <person name="Shapiro H."/>
            <person name="Aerts A."/>
            <person name="Otillar R.P."/>
            <person name="Terry A.Y."/>
            <person name="Boore J.L."/>
            <person name="Simakov O."/>
            <person name="Marletaz F."/>
            <person name="Cho S.-J."/>
            <person name="Edsinger-Gonzales E."/>
            <person name="Havlak P."/>
            <person name="Kuo D.-H."/>
            <person name="Larsson T."/>
            <person name="Lv J."/>
            <person name="Arendt D."/>
            <person name="Savage R."/>
            <person name="Osoegawa K."/>
            <person name="de Jong P."/>
            <person name="Lindberg D.R."/>
            <person name="Seaver E.C."/>
            <person name="Weisblat D.A."/>
            <person name="Putnam N.H."/>
            <person name="Grigoriev I.V."/>
            <person name="Rokhsar D.S."/>
        </authorList>
    </citation>
    <scope>NUCLEOTIDE SEQUENCE</scope>
    <source>
        <strain evidence="6">I ESC-2004</strain>
    </source>
</reference>
<dbReference type="SUPFAM" id="SSF54695">
    <property type="entry name" value="POZ domain"/>
    <property type="match status" value="1"/>
</dbReference>
<keyword evidence="6" id="KW-1185">Reference proteome</keyword>